<comment type="caution">
    <text evidence="1">The sequence shown here is derived from an EMBL/GenBank/DDBJ whole genome shotgun (WGS) entry which is preliminary data.</text>
</comment>
<protein>
    <submittedName>
        <fullName evidence="1">NTP transferase domain-containing protein</fullName>
    </submittedName>
</protein>
<dbReference type="GO" id="GO:0016740">
    <property type="term" value="F:transferase activity"/>
    <property type="evidence" value="ECO:0007669"/>
    <property type="project" value="UniProtKB-KW"/>
</dbReference>
<dbReference type="SUPFAM" id="SSF53448">
    <property type="entry name" value="Nucleotide-diphospho-sugar transferases"/>
    <property type="match status" value="1"/>
</dbReference>
<dbReference type="AlphaFoldDB" id="A0A6N7IPD3"/>
<dbReference type="InterPro" id="IPR029044">
    <property type="entry name" value="Nucleotide-diphossugar_trans"/>
</dbReference>
<proteinExistence type="predicted"/>
<keyword evidence="1" id="KW-0808">Transferase</keyword>
<dbReference type="OrthoDB" id="9815559at2"/>
<dbReference type="GO" id="GO:0005829">
    <property type="term" value="C:cytosol"/>
    <property type="evidence" value="ECO:0007669"/>
    <property type="project" value="TreeGrafter"/>
</dbReference>
<dbReference type="EMBL" id="WHYR01000007">
    <property type="protein sequence ID" value="MQL51449.1"/>
    <property type="molecule type" value="Genomic_DNA"/>
</dbReference>
<dbReference type="PANTHER" id="PTHR42866:SF1">
    <property type="entry name" value="SPORE COAT POLYSACCHARIDE BIOSYNTHESIS PROTEIN SPSF"/>
    <property type="match status" value="1"/>
</dbReference>
<evidence type="ECO:0000313" key="2">
    <source>
        <dbReference type="Proteomes" id="UP000441717"/>
    </source>
</evidence>
<dbReference type="CDD" id="cd02518">
    <property type="entry name" value="GT2_SpsF"/>
    <property type="match status" value="1"/>
</dbReference>
<evidence type="ECO:0000313" key="1">
    <source>
        <dbReference type="EMBL" id="MQL51449.1"/>
    </source>
</evidence>
<dbReference type="Gene3D" id="3.90.550.10">
    <property type="entry name" value="Spore Coat Polysaccharide Biosynthesis Protein SpsA, Chain A"/>
    <property type="match status" value="1"/>
</dbReference>
<sequence length="250" mass="28315">MEVKSTLVTIACIVQARTGSTRLPGKVLKPLAGRPMLSHLIERLKEAVTLDTIVIGTTYLPQDDPIVDLAEQHGVAWYRGPQEDVLARYAGAAEMVGAGVVVRITSDCPLIDPVTVDNVVRYFLAHDYDYVAAWVGSGFHRGLDTEVCTREALMKAHRLAEDAPSREHVTLYLHRHPEIFRLASYPAPPELRHPDWRLCVDEEDDFRLIEEIYNRLYRPGSPIDFRDVVHLLENEPRLLQINAHVRQKVV</sequence>
<gene>
    <name evidence="1" type="ORF">GFC01_04060</name>
</gene>
<dbReference type="PANTHER" id="PTHR42866">
    <property type="entry name" value="3-DEOXY-MANNO-OCTULOSONATE CYTIDYLYLTRANSFERASE"/>
    <property type="match status" value="1"/>
</dbReference>
<keyword evidence="2" id="KW-1185">Reference proteome</keyword>
<dbReference type="Pfam" id="PF02348">
    <property type="entry name" value="CTP_transf_3"/>
    <property type="match status" value="1"/>
</dbReference>
<reference evidence="1 2" key="1">
    <citation type="submission" date="2019-10" db="EMBL/GenBank/DDBJ databases">
        <title>Comparative genomics of sulfur disproportionating microorganisms.</title>
        <authorList>
            <person name="Ward L.M."/>
            <person name="Bertran E."/>
            <person name="Johnston D."/>
        </authorList>
    </citation>
    <scope>NUCLEOTIDE SEQUENCE [LARGE SCALE GENOMIC DNA]</scope>
    <source>
        <strain evidence="1 2">DSM 14055</strain>
    </source>
</reference>
<dbReference type="Proteomes" id="UP000441717">
    <property type="component" value="Unassembled WGS sequence"/>
</dbReference>
<dbReference type="InterPro" id="IPR003329">
    <property type="entry name" value="Cytidylyl_trans"/>
</dbReference>
<name>A0A6N7IPD3_9FIRM</name>
<organism evidence="1 2">
    <name type="scientific">Desulfofundulus thermobenzoicus</name>
    <dbReference type="NCBI Taxonomy" id="29376"/>
    <lineage>
        <taxon>Bacteria</taxon>
        <taxon>Bacillati</taxon>
        <taxon>Bacillota</taxon>
        <taxon>Clostridia</taxon>
        <taxon>Eubacteriales</taxon>
        <taxon>Peptococcaceae</taxon>
        <taxon>Desulfofundulus</taxon>
    </lineage>
</organism>
<accession>A0A6N7IPD3</accession>